<keyword evidence="3" id="KW-1185">Reference proteome</keyword>
<dbReference type="Proteomes" id="UP000289260">
    <property type="component" value="Chromosome"/>
</dbReference>
<reference evidence="2 3" key="1">
    <citation type="submission" date="2019-02" db="EMBL/GenBank/DDBJ databases">
        <authorList>
            <person name="Sun L."/>
            <person name="Pan D."/>
            <person name="Wu X."/>
        </authorList>
    </citation>
    <scope>NUCLEOTIDE SEQUENCE [LARGE SCALE GENOMIC DNA]</scope>
    <source>
        <strain evidence="2 3">JW-1</strain>
    </source>
</reference>
<dbReference type="InterPro" id="IPR007569">
    <property type="entry name" value="DUF559"/>
</dbReference>
<proteinExistence type="predicted"/>
<organism evidence="2 3">
    <name type="scientific">Leucobacter triazinivorans</name>
    <dbReference type="NCBI Taxonomy" id="1784719"/>
    <lineage>
        <taxon>Bacteria</taxon>
        <taxon>Bacillati</taxon>
        <taxon>Actinomycetota</taxon>
        <taxon>Actinomycetes</taxon>
        <taxon>Micrococcales</taxon>
        <taxon>Microbacteriaceae</taxon>
        <taxon>Leucobacter</taxon>
    </lineage>
</organism>
<dbReference type="Gene3D" id="3.40.960.10">
    <property type="entry name" value="VSR Endonuclease"/>
    <property type="match status" value="1"/>
</dbReference>
<evidence type="ECO:0000313" key="2">
    <source>
        <dbReference type="EMBL" id="QBE49736.1"/>
    </source>
</evidence>
<accession>A0A4P6KH21</accession>
<dbReference type="Pfam" id="PF04480">
    <property type="entry name" value="DUF559"/>
    <property type="match status" value="1"/>
</dbReference>
<dbReference type="KEGG" id="ltr:EVS81_13655"/>
<evidence type="ECO:0000313" key="3">
    <source>
        <dbReference type="Proteomes" id="UP000289260"/>
    </source>
</evidence>
<feature type="domain" description="DUF559" evidence="1">
    <location>
        <begin position="246"/>
        <end position="300"/>
    </location>
</feature>
<dbReference type="EMBL" id="CP035806">
    <property type="protein sequence ID" value="QBE49736.1"/>
    <property type="molecule type" value="Genomic_DNA"/>
</dbReference>
<protein>
    <submittedName>
        <fullName evidence="2">DUF559 domain-containing protein</fullName>
    </submittedName>
</protein>
<dbReference type="OrthoDB" id="3173471at2"/>
<evidence type="ECO:0000259" key="1">
    <source>
        <dbReference type="Pfam" id="PF04480"/>
    </source>
</evidence>
<name>A0A4P6KH21_9MICO</name>
<dbReference type="AlphaFoldDB" id="A0A4P6KH21"/>
<sequence>MRGGASDQYGGMSRIAGPLPHELRAAPFTVRQAAAARIPLGRLRRLDLDHEFRGVRELRRPGPALDRVAELARRSRLALAGKPASWAVSGATAALLHGLYLPRTLERDARLHVVAIGAANAPRGSGIVGRRTGLPVPVVHARGVRVVVPEYAWAALASLLDDEESLVVAGERLWDPFDPIATVAAVDAMLSSLGNWNGVSRLRAARRLMRPGSHSPRETLMRLLFERNGLPTGVPNGRIDVRSGRTYYGDLVLREYRIVFEYDGGWHWDEQGRRRSEDLRRQNELGAEGWLLVRFASESAEEGMLEMARAALRSRGWRSDDAT</sequence>
<gene>
    <name evidence="2" type="ORF">EVS81_13655</name>
</gene>